<evidence type="ECO:0000313" key="1">
    <source>
        <dbReference type="EMBL" id="AKT43220.1"/>
    </source>
</evidence>
<name>A0A0K1EQL3_CHOCO</name>
<proteinExistence type="predicted"/>
<dbReference type="KEGG" id="ccro:CMC5_074510"/>
<accession>A0A0K1EQL3</accession>
<dbReference type="AlphaFoldDB" id="A0A0K1EQL3"/>
<dbReference type="STRING" id="52.CMC5_074510"/>
<evidence type="ECO:0000313" key="2">
    <source>
        <dbReference type="Proteomes" id="UP000067626"/>
    </source>
</evidence>
<keyword evidence="2" id="KW-1185">Reference proteome</keyword>
<organism evidence="1 2">
    <name type="scientific">Chondromyces crocatus</name>
    <dbReference type="NCBI Taxonomy" id="52"/>
    <lineage>
        <taxon>Bacteria</taxon>
        <taxon>Pseudomonadati</taxon>
        <taxon>Myxococcota</taxon>
        <taxon>Polyangia</taxon>
        <taxon>Polyangiales</taxon>
        <taxon>Polyangiaceae</taxon>
        <taxon>Chondromyces</taxon>
    </lineage>
</organism>
<evidence type="ECO:0008006" key="3">
    <source>
        <dbReference type="Google" id="ProtNLM"/>
    </source>
</evidence>
<dbReference type="EMBL" id="CP012159">
    <property type="protein sequence ID" value="AKT43220.1"/>
    <property type="molecule type" value="Genomic_DNA"/>
</dbReference>
<reference evidence="1 2" key="1">
    <citation type="submission" date="2015-07" db="EMBL/GenBank/DDBJ databases">
        <title>Genome analysis of myxobacterium Chondromyces crocatus Cm c5 reveals a high potential for natural compound synthesis and the genetic basis for the loss of fruiting body formation.</title>
        <authorList>
            <person name="Zaburannyi N."/>
            <person name="Bunk B."/>
            <person name="Maier J."/>
            <person name="Overmann J."/>
            <person name="Mueller R."/>
        </authorList>
    </citation>
    <scope>NUCLEOTIDE SEQUENCE [LARGE SCALE GENOMIC DNA]</scope>
    <source>
        <strain evidence="1 2">Cm c5</strain>
    </source>
</reference>
<sequence length="186" mass="20225">MDGGTYAVRLRGLQQRIDELKEQIRRSHTRLSLLSDTILSTGGAGSRAVIRFDNELSSAFRLTKVLVVLDGAVQYNKADQSGLLSEQSEIPIFNGTIPPGDHTLQVLVTLQGNGFGVFSYLRGYRFEVRSSHSFTAVEGKTIKLQAVSYEKGGVTTPLEERPAIRYVEKVTSGLADPSVPQVAGGK</sequence>
<dbReference type="RefSeq" id="WP_245678051.1">
    <property type="nucleotide sequence ID" value="NZ_CP012159.1"/>
</dbReference>
<protein>
    <recommendedName>
        <fullName evidence="3">Dihydrolipoamide acetyltransferase</fullName>
    </recommendedName>
</protein>
<gene>
    <name evidence="1" type="ORF">CMC5_074510</name>
</gene>
<dbReference type="Proteomes" id="UP000067626">
    <property type="component" value="Chromosome"/>
</dbReference>